<keyword evidence="7" id="KW-1185">Reference proteome</keyword>
<dbReference type="PANTHER" id="PTHR47506:SF1">
    <property type="entry name" value="HTH-TYPE TRANSCRIPTIONAL REGULATOR YJDC"/>
    <property type="match status" value="1"/>
</dbReference>
<feature type="DNA-binding region" description="H-T-H motif" evidence="4">
    <location>
        <begin position="44"/>
        <end position="63"/>
    </location>
</feature>
<dbReference type="PRINTS" id="PR00455">
    <property type="entry name" value="HTHTETR"/>
</dbReference>
<dbReference type="InterPro" id="IPR001647">
    <property type="entry name" value="HTH_TetR"/>
</dbReference>
<keyword evidence="2 4" id="KW-0238">DNA-binding</keyword>
<reference evidence="6" key="2">
    <citation type="submission" date="2020-09" db="EMBL/GenBank/DDBJ databases">
        <authorList>
            <person name="Sun Q."/>
            <person name="Zhou Y."/>
        </authorList>
    </citation>
    <scope>NUCLEOTIDE SEQUENCE</scope>
    <source>
        <strain evidence="6">CGMCC 1.15152</strain>
    </source>
</reference>
<dbReference type="PANTHER" id="PTHR47506">
    <property type="entry name" value="TRANSCRIPTIONAL REGULATORY PROTEIN"/>
    <property type="match status" value="1"/>
</dbReference>
<organism evidence="6 7">
    <name type="scientific">Microbacterium faecale</name>
    <dbReference type="NCBI Taxonomy" id="1804630"/>
    <lineage>
        <taxon>Bacteria</taxon>
        <taxon>Bacillati</taxon>
        <taxon>Actinomycetota</taxon>
        <taxon>Actinomycetes</taxon>
        <taxon>Micrococcales</taxon>
        <taxon>Microbacteriaceae</taxon>
        <taxon>Microbacterium</taxon>
    </lineage>
</organism>
<dbReference type="EMBL" id="BMHO01000001">
    <property type="protein sequence ID" value="GGD34248.1"/>
    <property type="molecule type" value="Genomic_DNA"/>
</dbReference>
<dbReference type="PROSITE" id="PS50977">
    <property type="entry name" value="HTH_TETR_2"/>
    <property type="match status" value="1"/>
</dbReference>
<comment type="caution">
    <text evidence="6">The sequence shown here is derived from an EMBL/GenBank/DDBJ whole genome shotgun (WGS) entry which is preliminary data.</text>
</comment>
<evidence type="ECO:0000313" key="6">
    <source>
        <dbReference type="EMBL" id="GGD34248.1"/>
    </source>
</evidence>
<evidence type="ECO:0000313" key="7">
    <source>
        <dbReference type="Proteomes" id="UP000633205"/>
    </source>
</evidence>
<evidence type="ECO:0000259" key="5">
    <source>
        <dbReference type="PROSITE" id="PS50977"/>
    </source>
</evidence>
<dbReference type="Pfam" id="PF00440">
    <property type="entry name" value="TetR_N"/>
    <property type="match status" value="1"/>
</dbReference>
<keyword evidence="3" id="KW-0804">Transcription</keyword>
<feature type="domain" description="HTH tetR-type" evidence="5">
    <location>
        <begin position="21"/>
        <end position="81"/>
    </location>
</feature>
<accession>A0A917DES4</accession>
<evidence type="ECO:0000256" key="2">
    <source>
        <dbReference type="ARBA" id="ARBA00023125"/>
    </source>
</evidence>
<dbReference type="InterPro" id="IPR049484">
    <property type="entry name" value="Rv0078-like_C"/>
</dbReference>
<gene>
    <name evidence="6" type="ORF">GCM10010915_13300</name>
</gene>
<reference evidence="6" key="1">
    <citation type="journal article" date="2014" name="Int. J. Syst. Evol. Microbiol.">
        <title>Complete genome sequence of Corynebacterium casei LMG S-19264T (=DSM 44701T), isolated from a smear-ripened cheese.</title>
        <authorList>
            <consortium name="US DOE Joint Genome Institute (JGI-PGF)"/>
            <person name="Walter F."/>
            <person name="Albersmeier A."/>
            <person name="Kalinowski J."/>
            <person name="Ruckert C."/>
        </authorList>
    </citation>
    <scope>NUCLEOTIDE SEQUENCE</scope>
    <source>
        <strain evidence="6">CGMCC 1.15152</strain>
    </source>
</reference>
<keyword evidence="1" id="KW-0805">Transcription regulation</keyword>
<evidence type="ECO:0000256" key="4">
    <source>
        <dbReference type="PROSITE-ProRule" id="PRU00335"/>
    </source>
</evidence>
<dbReference type="AlphaFoldDB" id="A0A917DES4"/>
<dbReference type="InterPro" id="IPR009057">
    <property type="entry name" value="Homeodomain-like_sf"/>
</dbReference>
<dbReference type="Pfam" id="PF21351">
    <property type="entry name" value="TetR_C_41"/>
    <property type="match status" value="1"/>
</dbReference>
<protein>
    <submittedName>
        <fullName evidence="6">TetR family transcriptional regulator</fullName>
    </submittedName>
</protein>
<dbReference type="PROSITE" id="PS01081">
    <property type="entry name" value="HTH_TETR_1"/>
    <property type="match status" value="1"/>
</dbReference>
<dbReference type="SUPFAM" id="SSF46689">
    <property type="entry name" value="Homeodomain-like"/>
    <property type="match status" value="1"/>
</dbReference>
<evidence type="ECO:0000256" key="3">
    <source>
        <dbReference type="ARBA" id="ARBA00023163"/>
    </source>
</evidence>
<name>A0A917DES4_9MICO</name>
<evidence type="ECO:0000256" key="1">
    <source>
        <dbReference type="ARBA" id="ARBA00023015"/>
    </source>
</evidence>
<dbReference type="Gene3D" id="1.10.357.10">
    <property type="entry name" value="Tetracycline Repressor, domain 2"/>
    <property type="match status" value="1"/>
</dbReference>
<sequence>MQCVCKRKGEIMPRASAADAARTAETVLTRALELFGARGYAEVSLGDIAQHAGVTRGAVYHHFRDKEGLFRAVVQRLQERVAETVVAAAEAAEADPRAQLRAGCHAFLDAVTDDVALRVLLVDAASVIGPHEWRRLDQENSERHLREAIAAIGGDEELIDAMTALLSGAMNEGAMWVALADDRVAASARAHRALDALLSTAA</sequence>
<proteinExistence type="predicted"/>
<dbReference type="InterPro" id="IPR023772">
    <property type="entry name" value="DNA-bd_HTH_TetR-type_CS"/>
</dbReference>
<dbReference type="GO" id="GO:0003677">
    <property type="term" value="F:DNA binding"/>
    <property type="evidence" value="ECO:0007669"/>
    <property type="project" value="UniProtKB-UniRule"/>
</dbReference>
<dbReference type="Proteomes" id="UP000633205">
    <property type="component" value="Unassembled WGS sequence"/>
</dbReference>